<feature type="repeat" description="PPR" evidence="2">
    <location>
        <begin position="414"/>
        <end position="448"/>
    </location>
</feature>
<dbReference type="Proteomes" id="UP000504608">
    <property type="component" value="Unplaced"/>
</dbReference>
<dbReference type="Pfam" id="PF13812">
    <property type="entry name" value="PPR_3"/>
    <property type="match status" value="1"/>
</dbReference>
<organism evidence="4 5">
    <name type="scientific">Cucurbita maxima</name>
    <name type="common">Pumpkin</name>
    <name type="synonym">Winter squash</name>
    <dbReference type="NCBI Taxonomy" id="3661"/>
    <lineage>
        <taxon>Eukaryota</taxon>
        <taxon>Viridiplantae</taxon>
        <taxon>Streptophyta</taxon>
        <taxon>Embryophyta</taxon>
        <taxon>Tracheophyta</taxon>
        <taxon>Spermatophyta</taxon>
        <taxon>Magnoliopsida</taxon>
        <taxon>eudicotyledons</taxon>
        <taxon>Gunneridae</taxon>
        <taxon>Pentapetalae</taxon>
        <taxon>rosids</taxon>
        <taxon>fabids</taxon>
        <taxon>Cucurbitales</taxon>
        <taxon>Cucurbitaceae</taxon>
        <taxon>Cucurbiteae</taxon>
        <taxon>Cucurbita</taxon>
    </lineage>
</organism>
<dbReference type="OrthoDB" id="185373at2759"/>
<dbReference type="InterPro" id="IPR033443">
    <property type="entry name" value="PROP1-like_PPR_dom"/>
</dbReference>
<protein>
    <submittedName>
        <fullName evidence="5">Pentatricopeptide repeat-containing protein At2g02150</fullName>
    </submittedName>
</protein>
<dbReference type="KEGG" id="cmax:111496154"/>
<evidence type="ECO:0000259" key="3">
    <source>
        <dbReference type="Pfam" id="PF17177"/>
    </source>
</evidence>
<dbReference type="PANTHER" id="PTHR46862:SF2">
    <property type="entry name" value="OS02G0611400 PROTEIN"/>
    <property type="match status" value="1"/>
</dbReference>
<dbReference type="InterPro" id="IPR002885">
    <property type="entry name" value="PPR_rpt"/>
</dbReference>
<dbReference type="GeneID" id="111496154"/>
<reference evidence="5" key="1">
    <citation type="submission" date="2025-08" db="UniProtKB">
        <authorList>
            <consortium name="RefSeq"/>
        </authorList>
    </citation>
    <scope>IDENTIFICATION</scope>
    <source>
        <tissue evidence="5">Young leaves</tissue>
    </source>
</reference>
<dbReference type="AlphaFoldDB" id="A0A6J1KKS4"/>
<accession>A0A6J1KKS4</accession>
<evidence type="ECO:0000313" key="5">
    <source>
        <dbReference type="RefSeq" id="XP_023002246.1"/>
    </source>
</evidence>
<dbReference type="PROSITE" id="PS51375">
    <property type="entry name" value="PPR"/>
    <property type="match status" value="5"/>
</dbReference>
<dbReference type="NCBIfam" id="TIGR00756">
    <property type="entry name" value="PPR"/>
    <property type="match status" value="3"/>
</dbReference>
<feature type="repeat" description="PPR" evidence="2">
    <location>
        <begin position="449"/>
        <end position="483"/>
    </location>
</feature>
<gene>
    <name evidence="5" type="primary">LOC111496154</name>
</gene>
<dbReference type="Pfam" id="PF01535">
    <property type="entry name" value="PPR"/>
    <property type="match status" value="1"/>
</dbReference>
<dbReference type="InterPro" id="IPR011990">
    <property type="entry name" value="TPR-like_helical_dom_sf"/>
</dbReference>
<proteinExistence type="predicted"/>
<feature type="repeat" description="PPR" evidence="2">
    <location>
        <begin position="379"/>
        <end position="413"/>
    </location>
</feature>
<feature type="repeat" description="PPR" evidence="2">
    <location>
        <begin position="554"/>
        <end position="588"/>
    </location>
</feature>
<evidence type="ECO:0000313" key="4">
    <source>
        <dbReference type="Proteomes" id="UP000504608"/>
    </source>
</evidence>
<feature type="domain" description="PROP1-like PPR" evidence="3">
    <location>
        <begin position="377"/>
        <end position="465"/>
    </location>
</feature>
<sequence>MKLNRLLLRQTLKKFSRINGNILHRQSDVKSNVTRTFVAAPSFSLLDPKFSRCSSIPVENLELCKSNSIFSRCIHFTATKFSDTAIEPKLESSDVEDQDGSMNEFLSRFVWIMRGKISEAFPDYDKQTVDAMLLMIVEKVVSEMEKGSFEQSLRTSTDNPDWDLSEDLWKTVSEVSNMVLDDMKKATKKEKMKGFLLSEEVQEMCRFAGEVGIRGDMLRDFRFKWAREKMEESEFYESLEQLKKEANASPSGAEAAASVEKSEPVSIPKRRGKIKYKIYGLDLSDPKWSEVADKIHEAEEVIWPQEPKPISGKCKLITERILSLNENDDPSPLMAEWTGLLQPTRIDWIALLDKLNDKNRFLYLKVAELLLNEESFETNIRDYSKLVDVHAKENRLEDAERILKMMTEKGITPDILTATVLVHMYSKVGNLDRAKEAFDTLRSHGFQPDEKVYNSMIMAFVNAGQPKLGESMMREMEARDIKPSKDIYMALLRSFSQRGDISGAGRIAATMQFSGISPSLESCTLLVETYGLAGDPDQARNNFDYMIKIGHRPDDRCTASMVAAYGKKNLLDKALNLLLQLEKDGFEPGVETYAALVDWLGKLQLVDEAEQLLGKIGAQGDAVPLKVHISLCDMYSRAGVEKKALQALGVLEAKKDELGHGEFERIINGLIAGGFVQDAKRVQGLMEAKGFTASQPLQMALRTSQALRGRRLP</sequence>
<name>A0A6J1KKS4_CUCMA</name>
<dbReference type="PANTHER" id="PTHR46862">
    <property type="entry name" value="OS07G0661900 PROTEIN"/>
    <property type="match status" value="1"/>
</dbReference>
<feature type="repeat" description="PPR" evidence="2">
    <location>
        <begin position="519"/>
        <end position="553"/>
    </location>
</feature>
<dbReference type="RefSeq" id="XP_023002246.1">
    <property type="nucleotide sequence ID" value="XM_023146478.1"/>
</dbReference>
<dbReference type="Pfam" id="PF17177">
    <property type="entry name" value="PPR_long"/>
    <property type="match status" value="1"/>
</dbReference>
<evidence type="ECO:0000256" key="2">
    <source>
        <dbReference type="PROSITE-ProRule" id="PRU00708"/>
    </source>
</evidence>
<keyword evidence="4" id="KW-1185">Reference proteome</keyword>
<evidence type="ECO:0000256" key="1">
    <source>
        <dbReference type="ARBA" id="ARBA00022737"/>
    </source>
</evidence>
<keyword evidence="1" id="KW-0677">Repeat</keyword>
<dbReference type="Gene3D" id="1.25.40.10">
    <property type="entry name" value="Tetratricopeptide repeat domain"/>
    <property type="match status" value="3"/>
</dbReference>